<dbReference type="InterPro" id="IPR024551">
    <property type="entry name" value="AspAT_Ic"/>
</dbReference>
<reference evidence="1" key="1">
    <citation type="submission" date="2020-10" db="EMBL/GenBank/DDBJ databases">
        <authorList>
            <person name="Gilroy R."/>
        </authorList>
    </citation>
    <scope>NUCLEOTIDE SEQUENCE</scope>
    <source>
        <strain evidence="1">ChiSjej1B19-7085</strain>
    </source>
</reference>
<name>A0A9D1DRX6_9FIRM</name>
<proteinExistence type="predicted"/>
<gene>
    <name evidence="1" type="ORF">IAA54_09480</name>
</gene>
<reference evidence="1" key="2">
    <citation type="journal article" date="2021" name="PeerJ">
        <title>Extensive microbial diversity within the chicken gut microbiome revealed by metagenomics and culture.</title>
        <authorList>
            <person name="Gilroy R."/>
            <person name="Ravi A."/>
            <person name="Getino M."/>
            <person name="Pursley I."/>
            <person name="Horton D.L."/>
            <person name="Alikhan N.F."/>
            <person name="Baker D."/>
            <person name="Gharbi K."/>
            <person name="Hall N."/>
            <person name="Watson M."/>
            <person name="Adriaenssens E.M."/>
            <person name="Foster-Nyarko E."/>
            <person name="Jarju S."/>
            <person name="Secka A."/>
            <person name="Antonio M."/>
            <person name="Oren A."/>
            <person name="Chaudhuri R.R."/>
            <person name="La Ragione R."/>
            <person name="Hildebrand F."/>
            <person name="Pallen M.J."/>
        </authorList>
    </citation>
    <scope>NUCLEOTIDE SEQUENCE</scope>
    <source>
        <strain evidence="1">ChiSjej1B19-7085</strain>
    </source>
</reference>
<keyword evidence="1" id="KW-0032">Aminotransferase</keyword>
<sequence>MQYTEMSKQELSQVKAELQKKYDDLKALGLNLNMARGKPGADQLDLSMKLLDMLNSSSDMMSSTGMDCRNYGMPDGLPEMRDIFSQMMGVEPENVIVGGNSSLNMMFDFISCCMTHGFPGCEPWGRQGHIKFLCPSPGYDRHFAVTEYFGMELITIPMLPTGPDMDMVEKLVSSDESIKGIWCVPKYSNPLGITYSDETVRRFAALKPAAKDFRIMWDNAYCVHDLTDTPDHLLNLYEECKKTGNIDLPVIFASTSKISFPGAGVAAMAAGPSNLIVFREHLSFQTIGPDKLNQLRHVMFFKDINGVLEHMKLHRTLLAPKFETVLRHLRTELAGKGVATWTEPNGGYFISVDVMEGCAKRVVSLCKEAGVVLTGAGATYPYGKDPKDSNIRVAPTYPPVSELEQAMEIFCVCVQLAAAEKLLERA</sequence>
<keyword evidence="1" id="KW-0808">Transferase</keyword>
<dbReference type="EMBL" id="DVHF01000112">
    <property type="protein sequence ID" value="HIR57890.1"/>
    <property type="molecule type" value="Genomic_DNA"/>
</dbReference>
<organism evidence="1 2">
    <name type="scientific">Candidatus Gallacutalibacter pullicola</name>
    <dbReference type="NCBI Taxonomy" id="2840830"/>
    <lineage>
        <taxon>Bacteria</taxon>
        <taxon>Bacillati</taxon>
        <taxon>Bacillota</taxon>
        <taxon>Clostridia</taxon>
        <taxon>Eubacteriales</taxon>
        <taxon>Candidatus Gallacutalibacter</taxon>
    </lineage>
</organism>
<dbReference type="Proteomes" id="UP000886785">
    <property type="component" value="Unassembled WGS sequence"/>
</dbReference>
<dbReference type="PANTHER" id="PTHR43799">
    <property type="entry name" value="AMINOTRANSFERASE, PUTATIVE-RELATED"/>
    <property type="match status" value="1"/>
</dbReference>
<evidence type="ECO:0000313" key="2">
    <source>
        <dbReference type="Proteomes" id="UP000886785"/>
    </source>
</evidence>
<dbReference type="GO" id="GO:0004069">
    <property type="term" value="F:L-aspartate:2-oxoglutarate aminotransferase activity"/>
    <property type="evidence" value="ECO:0007669"/>
    <property type="project" value="InterPro"/>
</dbReference>
<dbReference type="InterPro" id="IPR015424">
    <property type="entry name" value="PyrdxlP-dep_Trfase"/>
</dbReference>
<evidence type="ECO:0000313" key="1">
    <source>
        <dbReference type="EMBL" id="HIR57890.1"/>
    </source>
</evidence>
<protein>
    <submittedName>
        <fullName evidence="1">Aminotransferase</fullName>
    </submittedName>
</protein>
<comment type="caution">
    <text evidence="1">The sequence shown here is derived from an EMBL/GenBank/DDBJ whole genome shotgun (WGS) entry which is preliminary data.</text>
</comment>
<dbReference type="Pfam" id="PF12897">
    <property type="entry name" value="Asp_aminotransf"/>
    <property type="match status" value="1"/>
</dbReference>
<dbReference type="SUPFAM" id="SSF53383">
    <property type="entry name" value="PLP-dependent transferases"/>
    <property type="match status" value="1"/>
</dbReference>
<dbReference type="InterPro" id="IPR015421">
    <property type="entry name" value="PyrdxlP-dep_Trfase_major"/>
</dbReference>
<dbReference type="PANTHER" id="PTHR43799:SF1">
    <property type="entry name" value="ASPARTATE AMINOTRANSFERASE"/>
    <property type="match status" value="1"/>
</dbReference>
<accession>A0A9D1DRX6</accession>
<dbReference type="Gene3D" id="3.90.1150.10">
    <property type="entry name" value="Aspartate Aminotransferase, domain 1"/>
    <property type="match status" value="1"/>
</dbReference>
<dbReference type="AlphaFoldDB" id="A0A9D1DRX6"/>
<dbReference type="InterPro" id="IPR015422">
    <property type="entry name" value="PyrdxlP-dep_Trfase_small"/>
</dbReference>
<dbReference type="Gene3D" id="3.40.640.10">
    <property type="entry name" value="Type I PLP-dependent aspartate aminotransferase-like (Major domain)"/>
    <property type="match status" value="1"/>
</dbReference>